<feature type="region of interest" description="Disordered" evidence="1">
    <location>
        <begin position="189"/>
        <end position="212"/>
    </location>
</feature>
<evidence type="ECO:0000313" key="2">
    <source>
        <dbReference type="EMBL" id="KAJ7672058.1"/>
    </source>
</evidence>
<evidence type="ECO:0000313" key="3">
    <source>
        <dbReference type="Proteomes" id="UP001221757"/>
    </source>
</evidence>
<feature type="region of interest" description="Disordered" evidence="1">
    <location>
        <begin position="57"/>
        <end position="90"/>
    </location>
</feature>
<feature type="region of interest" description="Disordered" evidence="1">
    <location>
        <begin position="1"/>
        <end position="43"/>
    </location>
</feature>
<gene>
    <name evidence="2" type="ORF">B0H17DRAFT_1141225</name>
</gene>
<dbReference type="AlphaFoldDB" id="A0AAD7D006"/>
<feature type="region of interest" description="Disordered" evidence="1">
    <location>
        <begin position="160"/>
        <end position="179"/>
    </location>
</feature>
<sequence>MTLPAGDSPASPFRNQPPPEPTPYSTSAVDSDEDEDENMLTATGDISMSYPYYVPGALGALSPPQSRRGTPSLRAGLANLAQPQRPRPPVRRLTSETYKFRTLTVKGGSTTTTTSAPSRVPSVRTPAPMVHPGDSATSPFSSCNSSMSIGSIEDEVRLPAHYRDSPPNSMAQDPALSTPQSRFAAFMKSRDLSHSPKKKAVPKASDLNQRLGALAQDASTAIEREVARPAERPLRGYAPLPARKPIPRWGAMEVDSL</sequence>
<proteinExistence type="predicted"/>
<feature type="region of interest" description="Disordered" evidence="1">
    <location>
        <begin position="107"/>
        <end position="145"/>
    </location>
</feature>
<dbReference type="EMBL" id="JARKIE010000168">
    <property type="protein sequence ID" value="KAJ7672058.1"/>
    <property type="molecule type" value="Genomic_DNA"/>
</dbReference>
<comment type="caution">
    <text evidence="2">The sequence shown here is derived from an EMBL/GenBank/DDBJ whole genome shotgun (WGS) entry which is preliminary data.</text>
</comment>
<organism evidence="2 3">
    <name type="scientific">Mycena rosella</name>
    <name type="common">Pink bonnet</name>
    <name type="synonym">Agaricus rosellus</name>
    <dbReference type="NCBI Taxonomy" id="1033263"/>
    <lineage>
        <taxon>Eukaryota</taxon>
        <taxon>Fungi</taxon>
        <taxon>Dikarya</taxon>
        <taxon>Basidiomycota</taxon>
        <taxon>Agaricomycotina</taxon>
        <taxon>Agaricomycetes</taxon>
        <taxon>Agaricomycetidae</taxon>
        <taxon>Agaricales</taxon>
        <taxon>Marasmiineae</taxon>
        <taxon>Mycenaceae</taxon>
        <taxon>Mycena</taxon>
    </lineage>
</organism>
<keyword evidence="3" id="KW-1185">Reference proteome</keyword>
<dbReference type="Proteomes" id="UP001221757">
    <property type="component" value="Unassembled WGS sequence"/>
</dbReference>
<reference evidence="2" key="1">
    <citation type="submission" date="2023-03" db="EMBL/GenBank/DDBJ databases">
        <title>Massive genome expansion in bonnet fungi (Mycena s.s.) driven by repeated elements and novel gene families across ecological guilds.</title>
        <authorList>
            <consortium name="Lawrence Berkeley National Laboratory"/>
            <person name="Harder C.B."/>
            <person name="Miyauchi S."/>
            <person name="Viragh M."/>
            <person name="Kuo A."/>
            <person name="Thoen E."/>
            <person name="Andreopoulos B."/>
            <person name="Lu D."/>
            <person name="Skrede I."/>
            <person name="Drula E."/>
            <person name="Henrissat B."/>
            <person name="Morin E."/>
            <person name="Kohler A."/>
            <person name="Barry K."/>
            <person name="LaButti K."/>
            <person name="Morin E."/>
            <person name="Salamov A."/>
            <person name="Lipzen A."/>
            <person name="Mereny Z."/>
            <person name="Hegedus B."/>
            <person name="Baldrian P."/>
            <person name="Stursova M."/>
            <person name="Weitz H."/>
            <person name="Taylor A."/>
            <person name="Grigoriev I.V."/>
            <person name="Nagy L.G."/>
            <person name="Martin F."/>
            <person name="Kauserud H."/>
        </authorList>
    </citation>
    <scope>NUCLEOTIDE SEQUENCE</scope>
    <source>
        <strain evidence="2">CBHHK067</strain>
    </source>
</reference>
<feature type="compositionally biased region" description="Polar residues" evidence="1">
    <location>
        <begin position="166"/>
        <end position="179"/>
    </location>
</feature>
<feature type="region of interest" description="Disordered" evidence="1">
    <location>
        <begin position="235"/>
        <end position="257"/>
    </location>
</feature>
<name>A0AAD7D006_MYCRO</name>
<protein>
    <submittedName>
        <fullName evidence="2">Uncharacterized protein</fullName>
    </submittedName>
</protein>
<accession>A0AAD7D006</accession>
<evidence type="ECO:0000256" key="1">
    <source>
        <dbReference type="SAM" id="MobiDB-lite"/>
    </source>
</evidence>